<name>A0A9D2AYL1_9SPHI</name>
<dbReference type="Proteomes" id="UP000824156">
    <property type="component" value="Unassembled WGS sequence"/>
</dbReference>
<comment type="caution">
    <text evidence="1">The sequence shown here is derived from an EMBL/GenBank/DDBJ whole genome shotgun (WGS) entry which is preliminary data.</text>
</comment>
<protein>
    <recommendedName>
        <fullName evidence="3">AP2/ERF domain-containing protein</fullName>
    </recommendedName>
</protein>
<organism evidence="1 2">
    <name type="scientific">Candidatus Sphingobacterium stercoripullorum</name>
    <dbReference type="NCBI Taxonomy" id="2838759"/>
    <lineage>
        <taxon>Bacteria</taxon>
        <taxon>Pseudomonadati</taxon>
        <taxon>Bacteroidota</taxon>
        <taxon>Sphingobacteriia</taxon>
        <taxon>Sphingobacteriales</taxon>
        <taxon>Sphingobacteriaceae</taxon>
        <taxon>Sphingobacterium</taxon>
    </lineage>
</organism>
<dbReference type="InterPro" id="IPR036955">
    <property type="entry name" value="AP2/ERF_dom_sf"/>
</dbReference>
<gene>
    <name evidence="1" type="ORF">H9853_06490</name>
</gene>
<reference evidence="1" key="1">
    <citation type="journal article" date="2021" name="PeerJ">
        <title>Extensive microbial diversity within the chicken gut microbiome revealed by metagenomics and culture.</title>
        <authorList>
            <person name="Gilroy R."/>
            <person name="Ravi A."/>
            <person name="Getino M."/>
            <person name="Pursley I."/>
            <person name="Horton D.L."/>
            <person name="Alikhan N.F."/>
            <person name="Baker D."/>
            <person name="Gharbi K."/>
            <person name="Hall N."/>
            <person name="Watson M."/>
            <person name="Adriaenssens E.M."/>
            <person name="Foster-Nyarko E."/>
            <person name="Jarju S."/>
            <person name="Secka A."/>
            <person name="Antonio M."/>
            <person name="Oren A."/>
            <person name="Chaudhuri R.R."/>
            <person name="La Ragione R."/>
            <person name="Hildebrand F."/>
            <person name="Pallen M.J."/>
        </authorList>
    </citation>
    <scope>NUCLEOTIDE SEQUENCE</scope>
    <source>
        <strain evidence="1">1719</strain>
    </source>
</reference>
<dbReference type="GO" id="GO:0003700">
    <property type="term" value="F:DNA-binding transcription factor activity"/>
    <property type="evidence" value="ECO:0007669"/>
    <property type="project" value="InterPro"/>
</dbReference>
<sequence>MKFERGTICGFGINDVPELTFVKDENGKVELTQAYKTWTGMIDRCYRPGHEEKFKAYADCSVCEEWKYFSNFKKWFDENYIEGFDIDKDILIKGNKVYSPEACSFVPRIINLLFAKNKKRKSDLPRGVKYRKYGNRYSAEISIEGKVKLIGYFKDVDSAAEAYNQARKEYILEIAEKYKDKLKPNVYEAIKRLG</sequence>
<proteinExistence type="predicted"/>
<accession>A0A9D2AYL1</accession>
<dbReference type="Gene3D" id="3.30.730.10">
    <property type="entry name" value="AP2/ERF domain"/>
    <property type="match status" value="1"/>
</dbReference>
<evidence type="ECO:0000313" key="1">
    <source>
        <dbReference type="EMBL" id="HIX54655.1"/>
    </source>
</evidence>
<dbReference type="InterPro" id="IPR016177">
    <property type="entry name" value="DNA-bd_dom_sf"/>
</dbReference>
<evidence type="ECO:0000313" key="2">
    <source>
        <dbReference type="Proteomes" id="UP000824156"/>
    </source>
</evidence>
<dbReference type="EMBL" id="DXEZ01000178">
    <property type="protein sequence ID" value="HIX54655.1"/>
    <property type="molecule type" value="Genomic_DNA"/>
</dbReference>
<dbReference type="AlphaFoldDB" id="A0A9D2AYL1"/>
<dbReference type="SUPFAM" id="SSF54171">
    <property type="entry name" value="DNA-binding domain"/>
    <property type="match status" value="1"/>
</dbReference>
<reference evidence="1" key="2">
    <citation type="submission" date="2021-04" db="EMBL/GenBank/DDBJ databases">
        <authorList>
            <person name="Gilroy R."/>
        </authorList>
    </citation>
    <scope>NUCLEOTIDE SEQUENCE</scope>
    <source>
        <strain evidence="1">1719</strain>
    </source>
</reference>
<evidence type="ECO:0008006" key="3">
    <source>
        <dbReference type="Google" id="ProtNLM"/>
    </source>
</evidence>
<dbReference type="GO" id="GO:0003677">
    <property type="term" value="F:DNA binding"/>
    <property type="evidence" value="ECO:0007669"/>
    <property type="project" value="InterPro"/>
</dbReference>